<accession>A0ABW7BAZ2</accession>
<gene>
    <name evidence="1" type="ORF">ACGFZB_28925</name>
</gene>
<sequence length="150" mass="16141">MRIPLTLDGSAVSIETASASQTLPPGLVYHFDHSAEELGSIAYTPDEARALAVALLRAADDAETQGPHEVEARSLRKGDVLADAANTTYIEDVRMDGNVVRVRWATTAGGQWSQGYAADKRMKLRRRGPVAWRVGSERQTQIRAAGPVGA</sequence>
<dbReference type="EMBL" id="JBICYV010000015">
    <property type="protein sequence ID" value="MFG3014373.1"/>
    <property type="molecule type" value="Genomic_DNA"/>
</dbReference>
<comment type="caution">
    <text evidence="1">The sequence shown here is derived from an EMBL/GenBank/DDBJ whole genome shotgun (WGS) entry which is preliminary data.</text>
</comment>
<organism evidence="1 2">
    <name type="scientific">Streptomyces cinerochromogenes</name>
    <dbReference type="NCBI Taxonomy" id="66422"/>
    <lineage>
        <taxon>Bacteria</taxon>
        <taxon>Bacillati</taxon>
        <taxon>Actinomycetota</taxon>
        <taxon>Actinomycetes</taxon>
        <taxon>Kitasatosporales</taxon>
        <taxon>Streptomycetaceae</taxon>
        <taxon>Streptomyces</taxon>
    </lineage>
</organism>
<name>A0ABW7BAZ2_9ACTN</name>
<protein>
    <submittedName>
        <fullName evidence="1">Uncharacterized protein</fullName>
    </submittedName>
</protein>
<dbReference type="RefSeq" id="WP_392821029.1">
    <property type="nucleotide sequence ID" value="NZ_JBICYV010000015.1"/>
</dbReference>
<reference evidence="1 2" key="1">
    <citation type="submission" date="2024-10" db="EMBL/GenBank/DDBJ databases">
        <title>The Natural Products Discovery Center: Release of the First 8490 Sequenced Strains for Exploring Actinobacteria Biosynthetic Diversity.</title>
        <authorList>
            <person name="Kalkreuter E."/>
            <person name="Kautsar S.A."/>
            <person name="Yang D."/>
            <person name="Bader C.D."/>
            <person name="Teijaro C.N."/>
            <person name="Fluegel L."/>
            <person name="Davis C.M."/>
            <person name="Simpson J.R."/>
            <person name="Lauterbach L."/>
            <person name="Steele A.D."/>
            <person name="Gui C."/>
            <person name="Meng S."/>
            <person name="Li G."/>
            <person name="Viehrig K."/>
            <person name="Ye F."/>
            <person name="Su P."/>
            <person name="Kiefer A.F."/>
            <person name="Nichols A."/>
            <person name="Cepeda A.J."/>
            <person name="Yan W."/>
            <person name="Fan B."/>
            <person name="Jiang Y."/>
            <person name="Adhikari A."/>
            <person name="Zheng C.-J."/>
            <person name="Schuster L."/>
            <person name="Cowan T.M."/>
            <person name="Smanski M.J."/>
            <person name="Chevrette M.G."/>
            <person name="De Carvalho L.P.S."/>
            <person name="Shen B."/>
        </authorList>
    </citation>
    <scope>NUCLEOTIDE SEQUENCE [LARGE SCALE GENOMIC DNA]</scope>
    <source>
        <strain evidence="1 2">NPDC048320</strain>
    </source>
</reference>
<dbReference type="Proteomes" id="UP001604267">
    <property type="component" value="Unassembled WGS sequence"/>
</dbReference>
<keyword evidence="2" id="KW-1185">Reference proteome</keyword>
<evidence type="ECO:0000313" key="1">
    <source>
        <dbReference type="EMBL" id="MFG3014373.1"/>
    </source>
</evidence>
<proteinExistence type="predicted"/>
<evidence type="ECO:0000313" key="2">
    <source>
        <dbReference type="Proteomes" id="UP001604267"/>
    </source>
</evidence>